<evidence type="ECO:0000313" key="1">
    <source>
        <dbReference type="EMBL" id="NGG15910.1"/>
    </source>
</evidence>
<organism evidence="1">
    <name type="scientific">Streptococcus anginosus</name>
    <dbReference type="NCBI Taxonomy" id="1328"/>
    <lineage>
        <taxon>Bacteria</taxon>
        <taxon>Bacillati</taxon>
        <taxon>Bacillota</taxon>
        <taxon>Bacilli</taxon>
        <taxon>Lactobacillales</taxon>
        <taxon>Streptococcaceae</taxon>
        <taxon>Streptococcus</taxon>
        <taxon>Streptococcus anginosus group</taxon>
    </lineage>
</organism>
<reference evidence="1" key="1">
    <citation type="submission" date="2020-02" db="EMBL/GenBank/DDBJ databases">
        <title>Antibiotic resistance/susceptibility profiles of lactic acid-producing cocci isolated from the human vagina, and analysis of the genetic basis of atypical resistances.</title>
        <authorList>
            <person name="Sirichoat A."/>
            <person name="Florez A.B."/>
            <person name="Vazquez L."/>
            <person name="Buppasiri P."/>
            <person name="Panya M."/>
            <person name="Lulitanond V."/>
            <person name="Mayo B."/>
        </authorList>
    </citation>
    <scope>NUCLEOTIDE SEQUENCE</scope>
    <source>
        <strain evidence="1">VA01-10AN</strain>
    </source>
</reference>
<sequence length="88" mass="10137">MGTFSVEFEQGLLDRVDKLVDKKLELERKLHNKTGLISAKELKDELDISGTTLSNWIKTGLKVYQTPFESSKKQYFRVLDVINFLSVD</sequence>
<comment type="caution">
    <text evidence="1">The sequence shown here is derived from an EMBL/GenBank/DDBJ whole genome shotgun (WGS) entry which is preliminary data.</text>
</comment>
<dbReference type="RefSeq" id="WP_150890970.1">
    <property type="nucleotide sequence ID" value="NZ_CP118046.1"/>
</dbReference>
<dbReference type="SUPFAM" id="SSF46955">
    <property type="entry name" value="Putative DNA-binding domain"/>
    <property type="match status" value="1"/>
</dbReference>
<dbReference type="InterPro" id="IPR009061">
    <property type="entry name" value="DNA-bd_dom_put_sf"/>
</dbReference>
<name>A0A6G4MXW1_STRAP</name>
<dbReference type="EMBL" id="JAAJBG010000006">
    <property type="protein sequence ID" value="NGG15910.1"/>
    <property type="molecule type" value="Genomic_DNA"/>
</dbReference>
<protein>
    <submittedName>
        <fullName evidence="1">HTH domain-containing protein</fullName>
    </submittedName>
</protein>
<dbReference type="AlphaFoldDB" id="A0A6G4MXW1"/>
<proteinExistence type="predicted"/>
<gene>
    <name evidence="1" type="ORF">G5T13_04560</name>
</gene>
<accession>A0A6G4MXW1</accession>